<name>A0ABV2LEK5_9BACL</name>
<organism evidence="1 2">
    <name type="scientific">Fictibacillus halophilus</name>
    <dbReference type="NCBI Taxonomy" id="1610490"/>
    <lineage>
        <taxon>Bacteria</taxon>
        <taxon>Bacillati</taxon>
        <taxon>Bacillota</taxon>
        <taxon>Bacilli</taxon>
        <taxon>Bacillales</taxon>
        <taxon>Fictibacillaceae</taxon>
        <taxon>Fictibacillus</taxon>
    </lineage>
</organism>
<dbReference type="RefSeq" id="WP_198768377.1">
    <property type="nucleotide sequence ID" value="NZ_JAEACF010000001.1"/>
</dbReference>
<dbReference type="PROSITE" id="PS51257">
    <property type="entry name" value="PROKAR_LIPOPROTEIN"/>
    <property type="match status" value="1"/>
</dbReference>
<dbReference type="GO" id="GO:0008168">
    <property type="term" value="F:methyltransferase activity"/>
    <property type="evidence" value="ECO:0007669"/>
    <property type="project" value="UniProtKB-KW"/>
</dbReference>
<comment type="caution">
    <text evidence="1">The sequence shown here is derived from an EMBL/GenBank/DDBJ whole genome shotgun (WGS) entry which is preliminary data.</text>
</comment>
<proteinExistence type="predicted"/>
<dbReference type="Proteomes" id="UP001549097">
    <property type="component" value="Unassembled WGS sequence"/>
</dbReference>
<reference evidence="1 2" key="1">
    <citation type="submission" date="2024-06" db="EMBL/GenBank/DDBJ databases">
        <title>Genomic Encyclopedia of Type Strains, Phase IV (KMG-IV): sequencing the most valuable type-strain genomes for metagenomic binning, comparative biology and taxonomic classification.</title>
        <authorList>
            <person name="Goeker M."/>
        </authorList>
    </citation>
    <scope>NUCLEOTIDE SEQUENCE [LARGE SCALE GENOMIC DNA]</scope>
    <source>
        <strain evidence="1 2">DSM 100124</strain>
    </source>
</reference>
<dbReference type="NCBIfam" id="NF038110">
    <property type="entry name" value="Lys_methyl_FliB"/>
    <property type="match status" value="1"/>
</dbReference>
<protein>
    <submittedName>
        <fullName evidence="1">Lysine-N-methylase</fullName>
        <ecNumber evidence="1">2.1.1.-</ecNumber>
    </submittedName>
</protein>
<keyword evidence="1" id="KW-0489">Methyltransferase</keyword>
<accession>A0ABV2LEK5</accession>
<keyword evidence="2" id="KW-1185">Reference proteome</keyword>
<dbReference type="EC" id="2.1.1.-" evidence="1"/>
<gene>
    <name evidence="1" type="ORF">ABID52_000609</name>
</gene>
<evidence type="ECO:0000313" key="1">
    <source>
        <dbReference type="EMBL" id="MET3727028.1"/>
    </source>
</evidence>
<evidence type="ECO:0000313" key="2">
    <source>
        <dbReference type="Proteomes" id="UP001549097"/>
    </source>
</evidence>
<keyword evidence="1" id="KW-0808">Transferase</keyword>
<dbReference type="EMBL" id="JBEPMP010000001">
    <property type="protein sequence ID" value="MET3727028.1"/>
    <property type="molecule type" value="Genomic_DNA"/>
</dbReference>
<sequence length="403" mass="46879">MNSNKVLSPQYFSQFTCIGGSCEDTCCAGWRVTIDRKTYKKYQNIKGDQAIKKNVKRVRKNITEHAYAELQLGEKNECKLLTDDGLCGIQVKYGEDFLSHTCSSYPRTVNKVDDSFEKSATVSCPEIARLVLLNPKGIEFDEIHNSEKVLSYNNKIDSKSDVTNPKKYFWDLRIFTIEILQNRDLDISNRLIILGLFYKKLNEIIDNKELSNIPNTIQLFKELMSNKQLNLTEISSDLTVQLDILYEIINKRITSGVSSERYLKCFREMLLGLGYSESISVEELSNNYKDIYNNYYLPFMANNEYILENYLVNYVFKNLFPFGNYTNVFEEYVMLVVHFSLIKTHLIGISGYYKSLNYEIIVAVIQTFSKTVEHNNIYLQQILKMLKNNNYVNLPYMTILVKN</sequence>
<dbReference type="GO" id="GO:0032259">
    <property type="term" value="P:methylation"/>
    <property type="evidence" value="ECO:0007669"/>
    <property type="project" value="UniProtKB-KW"/>
</dbReference>